<proteinExistence type="predicted"/>
<dbReference type="EMBL" id="JACEFO010002629">
    <property type="protein sequence ID" value="KAF8653132.1"/>
    <property type="molecule type" value="Genomic_DNA"/>
</dbReference>
<dbReference type="AlphaFoldDB" id="A0A835E0K1"/>
<evidence type="ECO:0000313" key="1">
    <source>
        <dbReference type="EMBL" id="KAF8653132.1"/>
    </source>
</evidence>
<dbReference type="Proteomes" id="UP000636709">
    <property type="component" value="Unassembled WGS sequence"/>
</dbReference>
<dbReference type="InterPro" id="IPR006553">
    <property type="entry name" value="Leu-rich_rpt_Cys-con_subtyp"/>
</dbReference>
<dbReference type="PANTHER" id="PTHR12904">
    <property type="match status" value="1"/>
</dbReference>
<gene>
    <name evidence="1" type="ORF">HU200_062576</name>
</gene>
<dbReference type="OrthoDB" id="550575at2759"/>
<comment type="caution">
    <text evidence="1">The sequence shown here is derived from an EMBL/GenBank/DDBJ whole genome shotgun (WGS) entry which is preliminary data.</text>
</comment>
<name>A0A835E0K1_9POAL</name>
<dbReference type="PANTHER" id="PTHR12904:SF23">
    <property type="entry name" value="PROTEIN ZER-1 HOMOLOG"/>
    <property type="match status" value="1"/>
</dbReference>
<dbReference type="InterPro" id="IPR032675">
    <property type="entry name" value="LRR_dom_sf"/>
</dbReference>
<protein>
    <submittedName>
        <fullName evidence="1">Uncharacterized protein</fullName>
    </submittedName>
</protein>
<accession>A0A835E0K1</accession>
<dbReference type="Gene3D" id="3.80.10.10">
    <property type="entry name" value="Ribonuclease Inhibitor"/>
    <property type="match status" value="2"/>
</dbReference>
<dbReference type="SMART" id="SM00367">
    <property type="entry name" value="LRR_CC"/>
    <property type="match status" value="3"/>
</dbReference>
<dbReference type="InterPro" id="IPR051341">
    <property type="entry name" value="Zyg-11_UBL_adapter"/>
</dbReference>
<evidence type="ECO:0000313" key="2">
    <source>
        <dbReference type="Proteomes" id="UP000636709"/>
    </source>
</evidence>
<organism evidence="1 2">
    <name type="scientific">Digitaria exilis</name>
    <dbReference type="NCBI Taxonomy" id="1010633"/>
    <lineage>
        <taxon>Eukaryota</taxon>
        <taxon>Viridiplantae</taxon>
        <taxon>Streptophyta</taxon>
        <taxon>Embryophyta</taxon>
        <taxon>Tracheophyta</taxon>
        <taxon>Spermatophyta</taxon>
        <taxon>Magnoliopsida</taxon>
        <taxon>Liliopsida</taxon>
        <taxon>Poales</taxon>
        <taxon>Poaceae</taxon>
        <taxon>PACMAD clade</taxon>
        <taxon>Panicoideae</taxon>
        <taxon>Panicodae</taxon>
        <taxon>Paniceae</taxon>
        <taxon>Anthephorinae</taxon>
        <taxon>Digitaria</taxon>
    </lineage>
</organism>
<sequence length="446" mass="49539">MRLVDRCIDAAAHSAATVEVWRRQRRSMERLPAQLADALLQRLAARRLLFPSLLEVFQRSVEEVDLSGFVAVDAEWLAYLGSFRYLRVLKLADCKNVTNHAVWALSEHLDIWGSKTTNEGASVFKAFTRLRFLNLSRTSVTRLALPLAMQNLNMSNCTIHSICDEDSEFPIPLETFIASAASFGNIDEILSSIQGSSLLYLDLRACSLSNLSFIENMKNLVHVDLSSSGITDDTIEHVAKIGANLKYLSLKDTWITSQALFILAGTVPNLVSLSLAGTKIDDSALSYLSMMLLLRTLDLRITWFAHTDETVDKILSMSELENIKYLESLNLEGVPLLAEVIPPLASITTLKFLYLRSDFLSDPGLHALSAASNLERNANHIGTSQARKVNVANSLAGPSRLDFSIVESNLLPDLTDERIKYTKEELLELQHLVESNLAMHAVQLPP</sequence>
<reference evidence="1" key="1">
    <citation type="submission" date="2020-07" db="EMBL/GenBank/DDBJ databases">
        <title>Genome sequence and genetic diversity analysis of an under-domesticated orphan crop, white fonio (Digitaria exilis).</title>
        <authorList>
            <person name="Bennetzen J.L."/>
            <person name="Chen S."/>
            <person name="Ma X."/>
            <person name="Wang X."/>
            <person name="Yssel A.E.J."/>
            <person name="Chaluvadi S.R."/>
            <person name="Johnson M."/>
            <person name="Gangashetty P."/>
            <person name="Hamidou F."/>
            <person name="Sanogo M.D."/>
            <person name="Zwaenepoel A."/>
            <person name="Wallace J."/>
            <person name="Van De Peer Y."/>
            <person name="Van Deynze A."/>
        </authorList>
    </citation>
    <scope>NUCLEOTIDE SEQUENCE</scope>
    <source>
        <tissue evidence="1">Leaves</tissue>
    </source>
</reference>
<keyword evidence="2" id="KW-1185">Reference proteome</keyword>
<dbReference type="SUPFAM" id="SSF52047">
    <property type="entry name" value="RNI-like"/>
    <property type="match status" value="1"/>
</dbReference>